<reference evidence="1" key="1">
    <citation type="submission" date="2023-01" db="EMBL/GenBank/DDBJ databases">
        <authorList>
            <person name="Van Ghelder C."/>
            <person name="Rancurel C."/>
        </authorList>
    </citation>
    <scope>NUCLEOTIDE SEQUENCE</scope>
    <source>
        <strain evidence="1">CNCM I-4278</strain>
    </source>
</reference>
<dbReference type="EMBL" id="CAOQHR010000013">
    <property type="protein sequence ID" value="CAI6342384.1"/>
    <property type="molecule type" value="Genomic_DNA"/>
</dbReference>
<sequence length="52" mass="5290">MSRTQTVPKTSSSPPGQGLCRCGSAVLLASITKVLVSPVLCIAKSPSTNLTC</sequence>
<comment type="caution">
    <text evidence="1">The sequence shown here is derived from an EMBL/GenBank/DDBJ whole genome shotgun (WGS) entry which is preliminary data.</text>
</comment>
<keyword evidence="2" id="KW-1185">Reference proteome</keyword>
<dbReference type="Proteomes" id="UP001152607">
    <property type="component" value="Unassembled WGS sequence"/>
</dbReference>
<evidence type="ECO:0000313" key="1">
    <source>
        <dbReference type="EMBL" id="CAI6342384.1"/>
    </source>
</evidence>
<organism evidence="1 2">
    <name type="scientific">Periconia digitata</name>
    <dbReference type="NCBI Taxonomy" id="1303443"/>
    <lineage>
        <taxon>Eukaryota</taxon>
        <taxon>Fungi</taxon>
        <taxon>Dikarya</taxon>
        <taxon>Ascomycota</taxon>
        <taxon>Pezizomycotina</taxon>
        <taxon>Dothideomycetes</taxon>
        <taxon>Pleosporomycetidae</taxon>
        <taxon>Pleosporales</taxon>
        <taxon>Massarineae</taxon>
        <taxon>Periconiaceae</taxon>
        <taxon>Periconia</taxon>
    </lineage>
</organism>
<proteinExistence type="predicted"/>
<gene>
    <name evidence="1" type="ORF">PDIGIT_LOCUS15591</name>
</gene>
<dbReference type="AlphaFoldDB" id="A0A9W4UV18"/>
<evidence type="ECO:0000313" key="2">
    <source>
        <dbReference type="Proteomes" id="UP001152607"/>
    </source>
</evidence>
<name>A0A9W4UV18_9PLEO</name>
<accession>A0A9W4UV18</accession>
<protein>
    <submittedName>
        <fullName evidence="1">Uncharacterized protein</fullName>
    </submittedName>
</protein>